<evidence type="ECO:0000313" key="4">
    <source>
        <dbReference type="EMBL" id="GAA0646566.1"/>
    </source>
</evidence>
<feature type="transmembrane region" description="Helical" evidence="3">
    <location>
        <begin position="377"/>
        <end position="398"/>
    </location>
</feature>
<dbReference type="AlphaFoldDB" id="A0AAV3T0Y2"/>
<keyword evidence="3" id="KW-1133">Transmembrane helix</keyword>
<evidence type="ECO:0000256" key="3">
    <source>
        <dbReference type="SAM" id="Phobius"/>
    </source>
</evidence>
<dbReference type="PROSITE" id="PS50005">
    <property type="entry name" value="TPR"/>
    <property type="match status" value="1"/>
</dbReference>
<evidence type="ECO:0000256" key="2">
    <source>
        <dbReference type="SAM" id="Coils"/>
    </source>
</evidence>
<keyword evidence="3" id="KW-0472">Membrane</keyword>
<feature type="coiled-coil region" evidence="2">
    <location>
        <begin position="211"/>
        <end position="307"/>
    </location>
</feature>
<comment type="caution">
    <text evidence="4">The sequence shown here is derived from an EMBL/GenBank/DDBJ whole genome shotgun (WGS) entry which is preliminary data.</text>
</comment>
<keyword evidence="2" id="KW-0175">Coiled coil</keyword>
<keyword evidence="1" id="KW-0802">TPR repeat</keyword>
<feature type="transmembrane region" description="Helical" evidence="3">
    <location>
        <begin position="345"/>
        <end position="365"/>
    </location>
</feature>
<keyword evidence="3" id="KW-0812">Transmembrane</keyword>
<dbReference type="RefSeq" id="WP_227261676.1">
    <property type="nucleotide sequence ID" value="NZ_BAAADU010000002.1"/>
</dbReference>
<dbReference type="InterPro" id="IPR011990">
    <property type="entry name" value="TPR-like_helical_dom_sf"/>
</dbReference>
<dbReference type="GeneID" id="68572269"/>
<keyword evidence="5" id="KW-1185">Reference proteome</keyword>
<proteinExistence type="predicted"/>
<feature type="transmembrane region" description="Helical" evidence="3">
    <location>
        <begin position="315"/>
        <end position="333"/>
    </location>
</feature>
<dbReference type="Proteomes" id="UP001500194">
    <property type="component" value="Unassembled WGS sequence"/>
</dbReference>
<feature type="repeat" description="TPR" evidence="1">
    <location>
        <begin position="202"/>
        <end position="235"/>
    </location>
</feature>
<sequence length="401" mass="45598">MEDDYFDNLGVVARDNPEDIIEFLEDIYEHVEQGALQEGGYEYENYLTRFASDTFWDTIDDLLSADSIETDADTDDIRFGLFVLMIKRAIHPDPSDFNTLSGLDEDYRDLVPDRPTKPYFRSLLYRYGYERGHRQTGIQLAYEAVDAQIENPSIYDNFAAQVVEVDDQFGIESIDLDIGDSDVSELALEYAEKAVRQDSTEAEYYATLGRVYSLRGELDEAERNVQRAIELRLDEETQRRPNTASFRSILRTIKSKRKIQKIESQYEKAQDQLEEISEKHDSLEEQYESLDEKYNSIESKLEDAVEKYRTQTLQFIGFFTALLAVVVTSVQVTEITSSVSEARSLIITLIGGILVSFGGFSLMLPDKESGYSKPLRIGGLILIGTLLLLASIVDVPYLSGI</sequence>
<dbReference type="SUPFAM" id="SSF48452">
    <property type="entry name" value="TPR-like"/>
    <property type="match status" value="1"/>
</dbReference>
<evidence type="ECO:0008006" key="6">
    <source>
        <dbReference type="Google" id="ProtNLM"/>
    </source>
</evidence>
<accession>A0AAV3T0Y2</accession>
<dbReference type="Gene3D" id="1.25.40.10">
    <property type="entry name" value="Tetratricopeptide repeat domain"/>
    <property type="match status" value="1"/>
</dbReference>
<dbReference type="InterPro" id="IPR019734">
    <property type="entry name" value="TPR_rpt"/>
</dbReference>
<reference evidence="4 5" key="1">
    <citation type="journal article" date="2019" name="Int. J. Syst. Evol. Microbiol.">
        <title>The Global Catalogue of Microorganisms (GCM) 10K type strain sequencing project: providing services to taxonomists for standard genome sequencing and annotation.</title>
        <authorList>
            <consortium name="The Broad Institute Genomics Platform"/>
            <consortium name="The Broad Institute Genome Sequencing Center for Infectious Disease"/>
            <person name="Wu L."/>
            <person name="Ma J."/>
        </authorList>
    </citation>
    <scope>NUCLEOTIDE SEQUENCE [LARGE SCALE GENOMIC DNA]</scope>
    <source>
        <strain evidence="4 5">JCM 16327</strain>
    </source>
</reference>
<dbReference type="EMBL" id="BAAADU010000002">
    <property type="protein sequence ID" value="GAA0646566.1"/>
    <property type="molecule type" value="Genomic_DNA"/>
</dbReference>
<gene>
    <name evidence="4" type="ORF">GCM10009019_06140</name>
</gene>
<evidence type="ECO:0000256" key="1">
    <source>
        <dbReference type="PROSITE-ProRule" id="PRU00339"/>
    </source>
</evidence>
<name>A0AAV3T0Y2_9EURY</name>
<organism evidence="4 5">
    <name type="scientific">Salarchaeum japonicum</name>
    <dbReference type="NCBI Taxonomy" id="555573"/>
    <lineage>
        <taxon>Archaea</taxon>
        <taxon>Methanobacteriati</taxon>
        <taxon>Methanobacteriota</taxon>
        <taxon>Stenosarchaea group</taxon>
        <taxon>Halobacteria</taxon>
        <taxon>Halobacteriales</taxon>
        <taxon>Halobacteriaceae</taxon>
    </lineage>
</organism>
<protein>
    <recommendedName>
        <fullName evidence="6">Tetratricopeptide repeat protein</fullName>
    </recommendedName>
</protein>
<evidence type="ECO:0000313" key="5">
    <source>
        <dbReference type="Proteomes" id="UP001500194"/>
    </source>
</evidence>